<organism evidence="2 3">
    <name type="scientific">Patulibacter brassicae</name>
    <dbReference type="NCBI Taxonomy" id="1705717"/>
    <lineage>
        <taxon>Bacteria</taxon>
        <taxon>Bacillati</taxon>
        <taxon>Actinomycetota</taxon>
        <taxon>Thermoleophilia</taxon>
        <taxon>Solirubrobacterales</taxon>
        <taxon>Patulibacteraceae</taxon>
        <taxon>Patulibacter</taxon>
    </lineage>
</organism>
<evidence type="ECO:0000313" key="2">
    <source>
        <dbReference type="EMBL" id="MDX8152236.1"/>
    </source>
</evidence>
<gene>
    <name evidence="2" type="ORF">SK069_11565</name>
</gene>
<dbReference type="Proteomes" id="UP001277761">
    <property type="component" value="Unassembled WGS sequence"/>
</dbReference>
<dbReference type="PANTHER" id="PTHR38011">
    <property type="entry name" value="DIHYDROFOLATE REDUCTASE FAMILY PROTEIN (AFU_ORTHOLOGUE AFUA_8G06820)"/>
    <property type="match status" value="1"/>
</dbReference>
<evidence type="ECO:0000259" key="1">
    <source>
        <dbReference type="Pfam" id="PF01872"/>
    </source>
</evidence>
<dbReference type="EMBL" id="JAXAVX010000005">
    <property type="protein sequence ID" value="MDX8152236.1"/>
    <property type="molecule type" value="Genomic_DNA"/>
</dbReference>
<dbReference type="RefSeq" id="WP_319954391.1">
    <property type="nucleotide sequence ID" value="NZ_JAXAVX010000005.1"/>
</dbReference>
<dbReference type="Pfam" id="PF01872">
    <property type="entry name" value="RibD_C"/>
    <property type="match status" value="1"/>
</dbReference>
<feature type="domain" description="Bacterial bifunctional deaminase-reductase C-terminal" evidence="1">
    <location>
        <begin position="5"/>
        <end position="153"/>
    </location>
</feature>
<sequence>MPRTTYFTASTLDGFLADPDHSLEWLFRSDHDPRGVHDHEAFAAHVGALAMGSATYEWILRHEGAKPDFRWPYAQPTWVFTTRDLPRVDGDVRFVRGDVVPVHAEMAAAAGERDVWLVGGGELVGRFADAGLLDRVLVSIAPVTLGAGAPLLPRRLRLRVEDVARNRDFACVTYGVVGPEPA</sequence>
<accession>A0ABU4VMR5</accession>
<dbReference type="SUPFAM" id="SSF53597">
    <property type="entry name" value="Dihydrofolate reductase-like"/>
    <property type="match status" value="1"/>
</dbReference>
<dbReference type="PANTHER" id="PTHR38011:SF11">
    <property type="entry name" value="2,5-DIAMINO-6-RIBOSYLAMINO-4(3H)-PYRIMIDINONE 5'-PHOSPHATE REDUCTASE"/>
    <property type="match status" value="1"/>
</dbReference>
<protein>
    <submittedName>
        <fullName evidence="2">Dihydrofolate reductase family protein</fullName>
    </submittedName>
</protein>
<comment type="caution">
    <text evidence="2">The sequence shown here is derived from an EMBL/GenBank/DDBJ whole genome shotgun (WGS) entry which is preliminary data.</text>
</comment>
<name>A0ABU4VMR5_9ACTN</name>
<dbReference type="InterPro" id="IPR024072">
    <property type="entry name" value="DHFR-like_dom_sf"/>
</dbReference>
<reference evidence="2 3" key="1">
    <citation type="submission" date="2023-11" db="EMBL/GenBank/DDBJ databases">
        <authorList>
            <person name="Xu M."/>
            <person name="Jiang T."/>
        </authorList>
    </citation>
    <scope>NUCLEOTIDE SEQUENCE [LARGE SCALE GENOMIC DNA]</scope>
    <source>
        <strain evidence="2 3">SD</strain>
    </source>
</reference>
<proteinExistence type="predicted"/>
<dbReference type="InterPro" id="IPR050765">
    <property type="entry name" value="Riboflavin_Biosynth_HTPR"/>
</dbReference>
<dbReference type="Gene3D" id="3.40.430.10">
    <property type="entry name" value="Dihydrofolate Reductase, subunit A"/>
    <property type="match status" value="1"/>
</dbReference>
<dbReference type="InterPro" id="IPR002734">
    <property type="entry name" value="RibDG_C"/>
</dbReference>
<evidence type="ECO:0000313" key="3">
    <source>
        <dbReference type="Proteomes" id="UP001277761"/>
    </source>
</evidence>
<keyword evidence="3" id="KW-1185">Reference proteome</keyword>